<evidence type="ECO:0000259" key="1">
    <source>
        <dbReference type="Pfam" id="PF07238"/>
    </source>
</evidence>
<feature type="domain" description="Type III secretion system flagellar brake protein YcgR PilZN" evidence="2">
    <location>
        <begin position="4"/>
        <end position="89"/>
    </location>
</feature>
<reference evidence="4" key="1">
    <citation type="journal article" date="2019" name="Int. J. Syst. Evol. Microbiol.">
        <title>The Global Catalogue of Microorganisms (GCM) 10K type strain sequencing project: providing services to taxonomists for standard genome sequencing and annotation.</title>
        <authorList>
            <consortium name="The Broad Institute Genomics Platform"/>
            <consortium name="The Broad Institute Genome Sequencing Center for Infectious Disease"/>
            <person name="Wu L."/>
            <person name="Ma J."/>
        </authorList>
    </citation>
    <scope>NUCLEOTIDE SEQUENCE [LARGE SCALE GENOMIC DNA]</scope>
    <source>
        <strain evidence="4">CGMCC 1.14993</strain>
    </source>
</reference>
<dbReference type="SUPFAM" id="SSF141371">
    <property type="entry name" value="PilZ domain-like"/>
    <property type="match status" value="1"/>
</dbReference>
<protein>
    <recommendedName>
        <fullName evidence="5">Pilus assembly protein PilZ</fullName>
    </recommendedName>
</protein>
<feature type="domain" description="PilZ" evidence="1">
    <location>
        <begin position="98"/>
        <end position="207"/>
    </location>
</feature>
<proteinExistence type="predicted"/>
<evidence type="ECO:0000259" key="2">
    <source>
        <dbReference type="Pfam" id="PF12945"/>
    </source>
</evidence>
<evidence type="ECO:0000313" key="4">
    <source>
        <dbReference type="Proteomes" id="UP000626244"/>
    </source>
</evidence>
<dbReference type="EMBL" id="BMHB01000001">
    <property type="protein sequence ID" value="GGI12224.1"/>
    <property type="molecule type" value="Genomic_DNA"/>
</dbReference>
<dbReference type="Pfam" id="PF07238">
    <property type="entry name" value="PilZ"/>
    <property type="match status" value="1"/>
</dbReference>
<dbReference type="Proteomes" id="UP000626244">
    <property type="component" value="Unassembled WGS sequence"/>
</dbReference>
<dbReference type="AlphaFoldDB" id="A0A8J3F0H6"/>
<dbReference type="Pfam" id="PF12945">
    <property type="entry name" value="PilZNR"/>
    <property type="match status" value="1"/>
</dbReference>
<dbReference type="InterPro" id="IPR009875">
    <property type="entry name" value="PilZ_domain"/>
</dbReference>
<name>A0A8J3F0H6_9BACI</name>
<organism evidence="3 4">
    <name type="scientific">Gottfriedia solisilvae</name>
    <dbReference type="NCBI Taxonomy" id="1516104"/>
    <lineage>
        <taxon>Bacteria</taxon>
        <taxon>Bacillati</taxon>
        <taxon>Bacillota</taxon>
        <taxon>Bacilli</taxon>
        <taxon>Bacillales</taxon>
        <taxon>Bacillaceae</taxon>
        <taxon>Gottfriedia</taxon>
    </lineage>
</organism>
<keyword evidence="4" id="KW-1185">Reference proteome</keyword>
<dbReference type="GO" id="GO:0035438">
    <property type="term" value="F:cyclic-di-GMP binding"/>
    <property type="evidence" value="ECO:0007669"/>
    <property type="project" value="InterPro"/>
</dbReference>
<dbReference type="Gene3D" id="2.40.10.220">
    <property type="entry name" value="predicted glycosyltransferase like domains"/>
    <property type="match status" value="1"/>
</dbReference>
<dbReference type="OrthoDB" id="1951449at2"/>
<comment type="caution">
    <text evidence="3">The sequence shown here is derived from an EMBL/GenBank/DDBJ whole genome shotgun (WGS) entry which is preliminary data.</text>
</comment>
<evidence type="ECO:0008006" key="5">
    <source>
        <dbReference type="Google" id="ProtNLM"/>
    </source>
</evidence>
<sequence length="220" mass="25359">MLNVGDVLILEDIDAKEVKRYKSKIVEIRNEELYIDYPFDEATGKTSFLLNDQKLKAYIVTKEQNVFTFYTSIIGRKKIEIPVIIMSFPGNDSLEKAQRRRYVRVPSIVDVAVHPLFDDFKPFTTTSLDISAGGIAILAPQENDFIIGKTIVLWLVLPFEGETHRYVKTKAHIIRVNSQVVEGKQRVSLEFDGLTPIQRQDLIQFSFDQQLKHRRKGMKN</sequence>
<dbReference type="RefSeq" id="WP_158093219.1">
    <property type="nucleotide sequence ID" value="NZ_BMHB01000001.1"/>
</dbReference>
<dbReference type="InterPro" id="IPR009926">
    <property type="entry name" value="T3SS_YcgR_PilZN"/>
</dbReference>
<accession>A0A8J3F0H6</accession>
<gene>
    <name evidence="3" type="primary">ypfA</name>
    <name evidence="3" type="ORF">GCM10007380_11800</name>
</gene>
<evidence type="ECO:0000313" key="3">
    <source>
        <dbReference type="EMBL" id="GGI12224.1"/>
    </source>
</evidence>